<evidence type="ECO:0000256" key="1">
    <source>
        <dbReference type="SAM" id="MobiDB-lite"/>
    </source>
</evidence>
<keyword evidence="3" id="KW-1185">Reference proteome</keyword>
<dbReference type="OrthoDB" id="9779102at2"/>
<comment type="caution">
    <text evidence="2">The sequence shown here is derived from an EMBL/GenBank/DDBJ whole genome shotgun (WGS) entry which is preliminary data.</text>
</comment>
<evidence type="ECO:0000313" key="2">
    <source>
        <dbReference type="EMBL" id="RCG22420.1"/>
    </source>
</evidence>
<accession>A0A367EZ11</accession>
<proteinExistence type="predicted"/>
<dbReference type="AlphaFoldDB" id="A0A367EZ11"/>
<sequence length="109" mass="11688">MNAPELAPATASVEHMRFRTSYQASPDGRTVTSLTAPYGSERLALEIRRLPGGAWQRLADGETSHTRAVPVAGDGVIVLRGRPGDHHIHQTSPANPPRDPSTQRGGEKS</sequence>
<name>A0A367EZ11_9ACTN</name>
<feature type="compositionally biased region" description="Polar residues" evidence="1">
    <location>
        <begin position="100"/>
        <end position="109"/>
    </location>
</feature>
<dbReference type="EMBL" id="QOIL01000028">
    <property type="protein sequence ID" value="RCG22420.1"/>
    <property type="molecule type" value="Genomic_DNA"/>
</dbReference>
<reference evidence="2 3" key="1">
    <citation type="submission" date="2018-06" db="EMBL/GenBank/DDBJ databases">
        <title>Sphaerisporangium craniellae sp. nov., isolated from a marine sponge in the South China Sea.</title>
        <authorList>
            <person name="Li L."/>
        </authorList>
    </citation>
    <scope>NUCLEOTIDE SEQUENCE [LARGE SCALE GENOMIC DNA]</scope>
    <source>
        <strain evidence="2 3">CCTCC AA 208026</strain>
    </source>
</reference>
<evidence type="ECO:0000313" key="3">
    <source>
        <dbReference type="Proteomes" id="UP000253094"/>
    </source>
</evidence>
<dbReference type="RefSeq" id="WP_114033258.1">
    <property type="nucleotide sequence ID" value="NZ_QOIL01000028.1"/>
</dbReference>
<feature type="region of interest" description="Disordered" evidence="1">
    <location>
        <begin position="78"/>
        <end position="109"/>
    </location>
</feature>
<organism evidence="2 3">
    <name type="scientific">Sphaerisporangium album</name>
    <dbReference type="NCBI Taxonomy" id="509200"/>
    <lineage>
        <taxon>Bacteria</taxon>
        <taxon>Bacillati</taxon>
        <taxon>Actinomycetota</taxon>
        <taxon>Actinomycetes</taxon>
        <taxon>Streptosporangiales</taxon>
        <taxon>Streptosporangiaceae</taxon>
        <taxon>Sphaerisporangium</taxon>
    </lineage>
</organism>
<dbReference type="Proteomes" id="UP000253094">
    <property type="component" value="Unassembled WGS sequence"/>
</dbReference>
<gene>
    <name evidence="2" type="ORF">DQ384_35450</name>
</gene>
<protein>
    <submittedName>
        <fullName evidence="2">Uncharacterized protein</fullName>
    </submittedName>
</protein>